<evidence type="ECO:0000313" key="1">
    <source>
        <dbReference type="EMBL" id="KAI0093226.1"/>
    </source>
</evidence>
<name>A0ACB8UG25_9APHY</name>
<accession>A0ACB8UG25</accession>
<organism evidence="1 2">
    <name type="scientific">Irpex rosettiformis</name>
    <dbReference type="NCBI Taxonomy" id="378272"/>
    <lineage>
        <taxon>Eukaryota</taxon>
        <taxon>Fungi</taxon>
        <taxon>Dikarya</taxon>
        <taxon>Basidiomycota</taxon>
        <taxon>Agaricomycotina</taxon>
        <taxon>Agaricomycetes</taxon>
        <taxon>Polyporales</taxon>
        <taxon>Irpicaceae</taxon>
        <taxon>Irpex</taxon>
    </lineage>
</organism>
<evidence type="ECO:0000313" key="2">
    <source>
        <dbReference type="Proteomes" id="UP001055072"/>
    </source>
</evidence>
<keyword evidence="2" id="KW-1185">Reference proteome</keyword>
<dbReference type="EMBL" id="MU274902">
    <property type="protein sequence ID" value="KAI0093226.1"/>
    <property type="molecule type" value="Genomic_DNA"/>
</dbReference>
<protein>
    <submittedName>
        <fullName evidence="1">Kinase-like domain-containing protein</fullName>
    </submittedName>
</protein>
<proteinExistence type="predicted"/>
<reference evidence="1" key="1">
    <citation type="journal article" date="2021" name="Environ. Microbiol.">
        <title>Gene family expansions and transcriptome signatures uncover fungal adaptations to wood decay.</title>
        <authorList>
            <person name="Hage H."/>
            <person name="Miyauchi S."/>
            <person name="Viragh M."/>
            <person name="Drula E."/>
            <person name="Min B."/>
            <person name="Chaduli D."/>
            <person name="Navarro D."/>
            <person name="Favel A."/>
            <person name="Norest M."/>
            <person name="Lesage-Meessen L."/>
            <person name="Balint B."/>
            <person name="Merenyi Z."/>
            <person name="de Eugenio L."/>
            <person name="Morin E."/>
            <person name="Martinez A.T."/>
            <person name="Baldrian P."/>
            <person name="Stursova M."/>
            <person name="Martinez M.J."/>
            <person name="Novotny C."/>
            <person name="Magnuson J.K."/>
            <person name="Spatafora J.W."/>
            <person name="Maurice S."/>
            <person name="Pangilinan J."/>
            <person name="Andreopoulos W."/>
            <person name="LaButti K."/>
            <person name="Hundley H."/>
            <person name="Na H."/>
            <person name="Kuo A."/>
            <person name="Barry K."/>
            <person name="Lipzen A."/>
            <person name="Henrissat B."/>
            <person name="Riley R."/>
            <person name="Ahrendt S."/>
            <person name="Nagy L.G."/>
            <person name="Grigoriev I.V."/>
            <person name="Martin F."/>
            <person name="Rosso M.N."/>
        </authorList>
    </citation>
    <scope>NUCLEOTIDE SEQUENCE</scope>
    <source>
        <strain evidence="1">CBS 384.51</strain>
    </source>
</reference>
<dbReference type="Proteomes" id="UP001055072">
    <property type="component" value="Unassembled WGS sequence"/>
</dbReference>
<sequence length="512" mass="58585">MSKAADYANGAVTVATLALQIASTSVPIPGLDAVLNVMQTMNDACSNAKAQKDKFEDLKGDIERLRRPLVAHSKIMEKGPLMKSVDHNLRELEKIDIDLQQWSSYSWLQALLYSRTVSSGLQNHRDSLQKLIDQYDYQMVTLNATLAGDQTVLVKRLVDMQKQSFKGDEELFDENNNKLTRVEFEIRFRALQTQLKEMVNNTGRSAHPQISNAELEIPNPQTVVGSGLGTTVIQGFFLGETVVAVKRLDGLSLVNKYIQQFNNELKLWHDIKRHEHLLLFLGWHKVNDNFAFVSEWMDNGNIIQFCSRNRDADRLHLLAGAADGLNHLHHLNIGGPCVHGKLKGTNVMVNDKLEAMISDFQMAKTIKTMNSERGVHDSFTRSPSPRWSAPEFLRQTNIGPHCDVWSFGMLMIEVFTLQVPFVKFPNENTLHGVICQSEQRPERPMTDWVTDAVWEVMQGCWKEYDQRPSMDEVYKMVLEAEQHRKEHPPTEKFDHPQYDRFAHLNHRYGTFN</sequence>
<gene>
    <name evidence="1" type="ORF">BDY19DRAFT_989888</name>
</gene>
<comment type="caution">
    <text evidence="1">The sequence shown here is derived from an EMBL/GenBank/DDBJ whole genome shotgun (WGS) entry which is preliminary data.</text>
</comment>